<keyword evidence="3" id="KW-0472">Membrane</keyword>
<evidence type="ECO:0000256" key="2">
    <source>
        <dbReference type="SAM" id="MobiDB-lite"/>
    </source>
</evidence>
<keyword evidence="1" id="KW-0407">Ion channel</keyword>
<feature type="transmembrane region" description="Helical" evidence="3">
    <location>
        <begin position="100"/>
        <end position="123"/>
    </location>
</feature>
<keyword evidence="5" id="KW-1185">Reference proteome</keyword>
<sequence>MINPVNEVSIELSNLDEEGESSKLKEDGGHRSISSAAAKRSNGEEVVKPPHDHHQPKIFLPKWEIIFTVASAFAVFVDPLSCYVPVMIDDSSCYHWDQTLMWIFFALRSAGDLFYGMDIFVFIKRRRRNVNANSFGASWIKYFGGADSKICKVYKIVLLPRKYLILKII</sequence>
<feature type="region of interest" description="Disordered" evidence="2">
    <location>
        <begin position="17"/>
        <end position="53"/>
    </location>
</feature>
<proteinExistence type="predicted"/>
<dbReference type="AlphaFoldDB" id="A0A314ZCZ4"/>
<feature type="transmembrane region" description="Helical" evidence="3">
    <location>
        <begin position="65"/>
        <end position="88"/>
    </location>
</feature>
<evidence type="ECO:0000256" key="1">
    <source>
        <dbReference type="ARBA" id="ARBA00023303"/>
    </source>
</evidence>
<evidence type="ECO:0000256" key="3">
    <source>
        <dbReference type="SAM" id="Phobius"/>
    </source>
</evidence>
<dbReference type="PANTHER" id="PTHR45651">
    <property type="entry name" value="CYCLIC NUCLEOTIDE-GATED ION CHANNEL 15-RELATED-RELATED"/>
    <property type="match status" value="1"/>
</dbReference>
<reference evidence="4 5" key="1">
    <citation type="submission" date="2018-02" db="EMBL/GenBank/DDBJ databases">
        <title>Draft genome of wild Prunus yedoensis var. nudiflora.</title>
        <authorList>
            <person name="Baek S."/>
            <person name="Kim J.-H."/>
            <person name="Choi K."/>
            <person name="Kim G.-B."/>
            <person name="Cho A."/>
            <person name="Jang H."/>
            <person name="Shin C.-H."/>
            <person name="Yu H.-J."/>
            <person name="Mun J.-H."/>
        </authorList>
    </citation>
    <scope>NUCLEOTIDE SEQUENCE [LARGE SCALE GENOMIC DNA]</scope>
    <source>
        <strain evidence="5">cv. Jeju island</strain>
        <tissue evidence="4">Leaf</tissue>
    </source>
</reference>
<feature type="compositionally biased region" description="Basic and acidic residues" evidence="2">
    <location>
        <begin position="41"/>
        <end position="53"/>
    </location>
</feature>
<name>A0A314ZCZ4_PRUYE</name>
<dbReference type="Proteomes" id="UP000250321">
    <property type="component" value="Unassembled WGS sequence"/>
</dbReference>
<organism evidence="4 5">
    <name type="scientific">Prunus yedoensis var. nudiflora</name>
    <dbReference type="NCBI Taxonomy" id="2094558"/>
    <lineage>
        <taxon>Eukaryota</taxon>
        <taxon>Viridiplantae</taxon>
        <taxon>Streptophyta</taxon>
        <taxon>Embryophyta</taxon>
        <taxon>Tracheophyta</taxon>
        <taxon>Spermatophyta</taxon>
        <taxon>Magnoliopsida</taxon>
        <taxon>eudicotyledons</taxon>
        <taxon>Gunneridae</taxon>
        <taxon>Pentapetalae</taxon>
        <taxon>rosids</taxon>
        <taxon>fabids</taxon>
        <taxon>Rosales</taxon>
        <taxon>Rosaceae</taxon>
        <taxon>Amygdaloideae</taxon>
        <taxon>Amygdaleae</taxon>
        <taxon>Prunus</taxon>
    </lineage>
</organism>
<keyword evidence="3" id="KW-1133">Transmembrane helix</keyword>
<evidence type="ECO:0000313" key="5">
    <source>
        <dbReference type="Proteomes" id="UP000250321"/>
    </source>
</evidence>
<keyword evidence="1" id="KW-0813">Transport</keyword>
<protein>
    <submittedName>
        <fullName evidence="4">Cyclic nucleotide-gated ion channel 1-like</fullName>
    </submittedName>
</protein>
<gene>
    <name evidence="4" type="ORF">Pyn_30985</name>
</gene>
<dbReference type="PANTHER" id="PTHR45651:SF68">
    <property type="entry name" value="ION TRANSPORT DOMAIN-CONTAINING PROTEIN"/>
    <property type="match status" value="1"/>
</dbReference>
<keyword evidence="3" id="KW-0812">Transmembrane</keyword>
<feature type="compositionally biased region" description="Basic and acidic residues" evidence="2">
    <location>
        <begin position="20"/>
        <end position="30"/>
    </location>
</feature>
<dbReference type="OrthoDB" id="10565639at2759"/>
<dbReference type="GO" id="GO:0034220">
    <property type="term" value="P:monoatomic ion transmembrane transport"/>
    <property type="evidence" value="ECO:0007669"/>
    <property type="project" value="UniProtKB-KW"/>
</dbReference>
<comment type="caution">
    <text evidence="4">The sequence shown here is derived from an EMBL/GenBank/DDBJ whole genome shotgun (WGS) entry which is preliminary data.</text>
</comment>
<dbReference type="GO" id="GO:0016020">
    <property type="term" value="C:membrane"/>
    <property type="evidence" value="ECO:0007669"/>
    <property type="project" value="UniProtKB-SubCell"/>
</dbReference>
<evidence type="ECO:0000313" key="4">
    <source>
        <dbReference type="EMBL" id="PQQ14691.1"/>
    </source>
</evidence>
<accession>A0A314ZCZ4</accession>
<dbReference type="EMBL" id="PJQY01000251">
    <property type="protein sequence ID" value="PQQ14691.1"/>
    <property type="molecule type" value="Genomic_DNA"/>
</dbReference>
<keyword evidence="1" id="KW-0406">Ion transport</keyword>